<dbReference type="SUPFAM" id="SSF51658">
    <property type="entry name" value="Xylose isomerase-like"/>
    <property type="match status" value="1"/>
</dbReference>
<keyword evidence="6" id="KW-1185">Reference proteome</keyword>
<dbReference type="GO" id="GO:0016853">
    <property type="term" value="F:isomerase activity"/>
    <property type="evidence" value="ECO:0007669"/>
    <property type="project" value="UniProtKB-KW"/>
</dbReference>
<feature type="active site" description="Proton donor/acceptor" evidence="3">
    <location>
        <position position="239"/>
    </location>
</feature>
<organism evidence="5 6">
    <name type="scientific">Faecalicatena orotica</name>
    <dbReference type="NCBI Taxonomy" id="1544"/>
    <lineage>
        <taxon>Bacteria</taxon>
        <taxon>Bacillati</taxon>
        <taxon>Bacillota</taxon>
        <taxon>Clostridia</taxon>
        <taxon>Lachnospirales</taxon>
        <taxon>Lachnospiraceae</taxon>
        <taxon>Faecalicatena</taxon>
    </lineage>
</organism>
<evidence type="ECO:0000256" key="1">
    <source>
        <dbReference type="ARBA" id="ARBA00023235"/>
    </source>
</evidence>
<feature type="active site" description="Proton donor/acceptor" evidence="3">
    <location>
        <position position="146"/>
    </location>
</feature>
<dbReference type="EMBL" id="QGDL01000007">
    <property type="protein sequence ID" value="PWJ28942.1"/>
    <property type="molecule type" value="Genomic_DNA"/>
</dbReference>
<comment type="caution">
    <text evidence="5">The sequence shown here is derived from an EMBL/GenBank/DDBJ whole genome shotgun (WGS) entry which is preliminary data.</text>
</comment>
<dbReference type="InterPro" id="IPR013022">
    <property type="entry name" value="Xyl_isomerase-like_TIM-brl"/>
</dbReference>
<dbReference type="PANTHER" id="PTHR43489:SF3">
    <property type="entry name" value="XYLOSE ISOMERASE DOMAIN PROTEIN TIM BARREL"/>
    <property type="match status" value="1"/>
</dbReference>
<gene>
    <name evidence="5" type="ORF">A8806_10790</name>
</gene>
<keyword evidence="5" id="KW-0670">Pyruvate</keyword>
<keyword evidence="1 2" id="KW-0413">Isomerase</keyword>
<dbReference type="RefSeq" id="WP_181368691.1">
    <property type="nucleotide sequence ID" value="NZ_BAAACK010000011.1"/>
</dbReference>
<reference evidence="5 6" key="1">
    <citation type="submission" date="2018-05" db="EMBL/GenBank/DDBJ databases">
        <title>The Hungate 1000. A catalogue of reference genomes from the rumen microbiome.</title>
        <authorList>
            <person name="Kelly W."/>
        </authorList>
    </citation>
    <scope>NUCLEOTIDE SEQUENCE [LARGE SCALE GENOMIC DNA]</scope>
    <source>
        <strain evidence="5 6">NLAE-zl-C242</strain>
    </source>
</reference>
<dbReference type="Pfam" id="PF01261">
    <property type="entry name" value="AP_endonuc_2"/>
    <property type="match status" value="1"/>
</dbReference>
<comment type="similarity">
    <text evidence="2">Belongs to the hyi family.</text>
</comment>
<dbReference type="PIRSF" id="PIRSF006241">
    <property type="entry name" value="HyI"/>
    <property type="match status" value="1"/>
</dbReference>
<dbReference type="PANTHER" id="PTHR43489">
    <property type="entry name" value="ISOMERASE"/>
    <property type="match status" value="1"/>
</dbReference>
<name>A0A2Y9BDT0_9FIRM</name>
<sequence>MKGYSLCIDLLYLEFGEHGPIFSDTEKLLAGMELAKKTGFQTVEFWDWATRDYEKLLAKKKELGLNVAAICAKDRGTLTRPETFETAVRGMEESIEAAKKFNCPNIIITADPNPELARDICHKNIVEGLKLLAPLAEEAGITLVLEPISEGSYFTDSKEAFEVLKEVGSSHVKLLYDIFHYQLMEGNIVRTIEDNIGQIGHIHAASVPGRSEIMDGELNYEHILKAVESSSYDGFFGIEYLPLMDKESSVTACKNYIENALK</sequence>
<proteinExistence type="inferred from homology"/>
<dbReference type="InterPro" id="IPR050417">
    <property type="entry name" value="Sugar_Epim/Isomerase"/>
</dbReference>
<dbReference type="AlphaFoldDB" id="A0A2Y9BDT0"/>
<dbReference type="Gene3D" id="3.20.20.150">
    <property type="entry name" value="Divalent-metal-dependent TIM barrel enzymes"/>
    <property type="match status" value="1"/>
</dbReference>
<protein>
    <submittedName>
        <fullName evidence="5">Hydroxypyruvate isomerase</fullName>
    </submittedName>
</protein>
<evidence type="ECO:0000259" key="4">
    <source>
        <dbReference type="Pfam" id="PF01261"/>
    </source>
</evidence>
<feature type="domain" description="Xylose isomerase-like TIM barrel" evidence="4">
    <location>
        <begin position="33"/>
        <end position="240"/>
    </location>
</feature>
<evidence type="ECO:0000313" key="6">
    <source>
        <dbReference type="Proteomes" id="UP000245845"/>
    </source>
</evidence>
<accession>A0A2Y9BDT0</accession>
<evidence type="ECO:0000313" key="5">
    <source>
        <dbReference type="EMBL" id="PWJ28942.1"/>
    </source>
</evidence>
<dbReference type="InterPro" id="IPR036237">
    <property type="entry name" value="Xyl_isomerase-like_sf"/>
</dbReference>
<dbReference type="Proteomes" id="UP000245845">
    <property type="component" value="Unassembled WGS sequence"/>
</dbReference>
<evidence type="ECO:0000256" key="3">
    <source>
        <dbReference type="PIRSR" id="PIRSR006241-50"/>
    </source>
</evidence>
<dbReference type="InterPro" id="IPR026040">
    <property type="entry name" value="HyI-like"/>
</dbReference>
<evidence type="ECO:0000256" key="2">
    <source>
        <dbReference type="PIRNR" id="PIRNR006241"/>
    </source>
</evidence>